<proteinExistence type="predicted"/>
<dbReference type="Gramene" id="AET3Gv20601400.2">
    <property type="protein sequence ID" value="AET3Gv20601400.2"/>
    <property type="gene ID" value="AET3Gv20601400"/>
</dbReference>
<reference evidence="1" key="5">
    <citation type="journal article" date="2021" name="G3 (Bethesda)">
        <title>Aegilops tauschii genome assembly Aet v5.0 features greater sequence contiguity and improved annotation.</title>
        <authorList>
            <person name="Wang L."/>
            <person name="Zhu T."/>
            <person name="Rodriguez J.C."/>
            <person name="Deal K.R."/>
            <person name="Dubcovsky J."/>
            <person name="McGuire P.E."/>
            <person name="Lux T."/>
            <person name="Spannagl M."/>
            <person name="Mayer K.F.X."/>
            <person name="Baldrich P."/>
            <person name="Meyers B.C."/>
            <person name="Huo N."/>
            <person name="Gu Y.Q."/>
            <person name="Zhou H."/>
            <person name="Devos K.M."/>
            <person name="Bennetzen J.L."/>
            <person name="Unver T."/>
            <person name="Budak H."/>
            <person name="Gulick P.J."/>
            <person name="Galiba G."/>
            <person name="Kalapos B."/>
            <person name="Nelson D.R."/>
            <person name="Li P."/>
            <person name="You F.M."/>
            <person name="Luo M.C."/>
            <person name="Dvorak J."/>
        </authorList>
    </citation>
    <scope>NUCLEOTIDE SEQUENCE [LARGE SCALE GENOMIC DNA]</scope>
    <source>
        <strain evidence="1">cv. AL8/78</strain>
    </source>
</reference>
<dbReference type="EnsemblPlants" id="AET3Gv20601400.2">
    <property type="protein sequence ID" value="AET3Gv20601400.2"/>
    <property type="gene ID" value="AET3Gv20601400"/>
</dbReference>
<dbReference type="AlphaFoldDB" id="A0A453F7T3"/>
<organism evidence="1 2">
    <name type="scientific">Aegilops tauschii subsp. strangulata</name>
    <name type="common">Goatgrass</name>
    <dbReference type="NCBI Taxonomy" id="200361"/>
    <lineage>
        <taxon>Eukaryota</taxon>
        <taxon>Viridiplantae</taxon>
        <taxon>Streptophyta</taxon>
        <taxon>Embryophyta</taxon>
        <taxon>Tracheophyta</taxon>
        <taxon>Spermatophyta</taxon>
        <taxon>Magnoliopsida</taxon>
        <taxon>Liliopsida</taxon>
        <taxon>Poales</taxon>
        <taxon>Poaceae</taxon>
        <taxon>BOP clade</taxon>
        <taxon>Pooideae</taxon>
        <taxon>Triticodae</taxon>
        <taxon>Triticeae</taxon>
        <taxon>Triticinae</taxon>
        <taxon>Aegilops</taxon>
    </lineage>
</organism>
<reference evidence="1" key="3">
    <citation type="journal article" date="2017" name="Nature">
        <title>Genome sequence of the progenitor of the wheat D genome Aegilops tauschii.</title>
        <authorList>
            <person name="Luo M.C."/>
            <person name="Gu Y.Q."/>
            <person name="Puiu D."/>
            <person name="Wang H."/>
            <person name="Twardziok S.O."/>
            <person name="Deal K.R."/>
            <person name="Huo N."/>
            <person name="Zhu T."/>
            <person name="Wang L."/>
            <person name="Wang Y."/>
            <person name="McGuire P.E."/>
            <person name="Liu S."/>
            <person name="Long H."/>
            <person name="Ramasamy R.K."/>
            <person name="Rodriguez J.C."/>
            <person name="Van S.L."/>
            <person name="Yuan L."/>
            <person name="Wang Z."/>
            <person name="Xia Z."/>
            <person name="Xiao L."/>
            <person name="Anderson O.D."/>
            <person name="Ouyang S."/>
            <person name="Liang Y."/>
            <person name="Zimin A.V."/>
            <person name="Pertea G."/>
            <person name="Qi P."/>
            <person name="Bennetzen J.L."/>
            <person name="Dai X."/>
            <person name="Dawson M.W."/>
            <person name="Muller H.G."/>
            <person name="Kugler K."/>
            <person name="Rivarola-Duarte L."/>
            <person name="Spannagl M."/>
            <person name="Mayer K.F.X."/>
            <person name="Lu F.H."/>
            <person name="Bevan M.W."/>
            <person name="Leroy P."/>
            <person name="Li P."/>
            <person name="You F.M."/>
            <person name="Sun Q."/>
            <person name="Liu Z."/>
            <person name="Lyons E."/>
            <person name="Wicker T."/>
            <person name="Salzberg S.L."/>
            <person name="Devos K.M."/>
            <person name="Dvorak J."/>
        </authorList>
    </citation>
    <scope>NUCLEOTIDE SEQUENCE [LARGE SCALE GENOMIC DNA]</scope>
    <source>
        <strain evidence="1">cv. AL8/78</strain>
    </source>
</reference>
<protein>
    <submittedName>
        <fullName evidence="1">Uncharacterized protein</fullName>
    </submittedName>
</protein>
<reference evidence="1" key="4">
    <citation type="submission" date="2019-03" db="UniProtKB">
        <authorList>
            <consortium name="EnsemblPlants"/>
        </authorList>
    </citation>
    <scope>IDENTIFICATION</scope>
</reference>
<accession>A0A453F7T3</accession>
<reference evidence="2" key="1">
    <citation type="journal article" date="2014" name="Science">
        <title>Ancient hybridizations among the ancestral genomes of bread wheat.</title>
        <authorList>
            <consortium name="International Wheat Genome Sequencing Consortium,"/>
            <person name="Marcussen T."/>
            <person name="Sandve S.R."/>
            <person name="Heier L."/>
            <person name="Spannagl M."/>
            <person name="Pfeifer M."/>
            <person name="Jakobsen K.S."/>
            <person name="Wulff B.B."/>
            <person name="Steuernagel B."/>
            <person name="Mayer K.F."/>
            <person name="Olsen O.A."/>
        </authorList>
    </citation>
    <scope>NUCLEOTIDE SEQUENCE [LARGE SCALE GENOMIC DNA]</scope>
    <source>
        <strain evidence="2">cv. AL8/78</strain>
    </source>
</reference>
<evidence type="ECO:0000313" key="1">
    <source>
        <dbReference type="EnsemblPlants" id="AET3Gv20601400.2"/>
    </source>
</evidence>
<dbReference type="Proteomes" id="UP000015105">
    <property type="component" value="Chromosome 3D"/>
</dbReference>
<evidence type="ECO:0000313" key="2">
    <source>
        <dbReference type="Proteomes" id="UP000015105"/>
    </source>
</evidence>
<sequence length="79" mass="8920">RGWAVQWEYWRGAGRRTEGGQGEQQKTSQWAVKRLTQLLFPCEVAHGLACVWVRGARGHCGAHTHAYKKAHSRSTATFL</sequence>
<name>A0A453F7T3_AEGTS</name>
<keyword evidence="2" id="KW-1185">Reference proteome</keyword>
<reference evidence="2" key="2">
    <citation type="journal article" date="2017" name="Nat. Plants">
        <title>The Aegilops tauschii genome reveals multiple impacts of transposons.</title>
        <authorList>
            <person name="Zhao G."/>
            <person name="Zou C."/>
            <person name="Li K."/>
            <person name="Wang K."/>
            <person name="Li T."/>
            <person name="Gao L."/>
            <person name="Zhang X."/>
            <person name="Wang H."/>
            <person name="Yang Z."/>
            <person name="Liu X."/>
            <person name="Jiang W."/>
            <person name="Mao L."/>
            <person name="Kong X."/>
            <person name="Jiao Y."/>
            <person name="Jia J."/>
        </authorList>
    </citation>
    <scope>NUCLEOTIDE SEQUENCE [LARGE SCALE GENOMIC DNA]</scope>
    <source>
        <strain evidence="2">cv. AL8/78</strain>
    </source>
</reference>